<dbReference type="EMBL" id="JAUJYO010000013">
    <property type="protein sequence ID" value="KAK1301144.1"/>
    <property type="molecule type" value="Genomic_DNA"/>
</dbReference>
<evidence type="ECO:0000313" key="6">
    <source>
        <dbReference type="Proteomes" id="UP001180020"/>
    </source>
</evidence>
<feature type="region of interest" description="SAW" evidence="3">
    <location>
        <begin position="475"/>
        <end position="547"/>
    </location>
</feature>
<evidence type="ECO:0000256" key="1">
    <source>
        <dbReference type="ARBA" id="ARBA00023015"/>
    </source>
</evidence>
<name>A0AAV9DJF6_ACOCL</name>
<comment type="caution">
    <text evidence="5">The sequence shown here is derived from an EMBL/GenBank/DDBJ whole genome shotgun (WGS) entry which is preliminary data.</text>
</comment>
<keyword evidence="1" id="KW-0805">Transcription regulation</keyword>
<organism evidence="5 6">
    <name type="scientific">Acorus calamus</name>
    <name type="common">Sweet flag</name>
    <dbReference type="NCBI Taxonomy" id="4465"/>
    <lineage>
        <taxon>Eukaryota</taxon>
        <taxon>Viridiplantae</taxon>
        <taxon>Streptophyta</taxon>
        <taxon>Embryophyta</taxon>
        <taxon>Tracheophyta</taxon>
        <taxon>Spermatophyta</taxon>
        <taxon>Magnoliopsida</taxon>
        <taxon>Liliopsida</taxon>
        <taxon>Acoraceae</taxon>
        <taxon>Acorus</taxon>
    </lineage>
</organism>
<evidence type="ECO:0000313" key="5">
    <source>
        <dbReference type="EMBL" id="KAK1301144.1"/>
    </source>
</evidence>
<feature type="compositionally biased region" description="Pro residues" evidence="4">
    <location>
        <begin position="147"/>
        <end position="166"/>
    </location>
</feature>
<feature type="region of interest" description="Disordered" evidence="4">
    <location>
        <begin position="142"/>
        <end position="175"/>
    </location>
</feature>
<dbReference type="Proteomes" id="UP001180020">
    <property type="component" value="Unassembled WGS sequence"/>
</dbReference>
<proteinExistence type="inferred from homology"/>
<gene>
    <name evidence="5" type="primary">SCL15</name>
    <name evidence="5" type="ORF">QJS10_CPB13g00565</name>
</gene>
<feature type="region of interest" description="Disordered" evidence="4">
    <location>
        <begin position="85"/>
        <end position="129"/>
    </location>
</feature>
<comment type="caution">
    <text evidence="3">Lacks conserved residue(s) required for the propagation of feature annotation.</text>
</comment>
<dbReference type="PROSITE" id="PS50985">
    <property type="entry name" value="GRAS"/>
    <property type="match status" value="1"/>
</dbReference>
<dbReference type="AlphaFoldDB" id="A0AAV9DJF6"/>
<reference evidence="5" key="1">
    <citation type="journal article" date="2023" name="Nat. Commun.">
        <title>Diploid and tetraploid genomes of Acorus and the evolution of monocots.</title>
        <authorList>
            <person name="Ma L."/>
            <person name="Liu K.W."/>
            <person name="Li Z."/>
            <person name="Hsiao Y.Y."/>
            <person name="Qi Y."/>
            <person name="Fu T."/>
            <person name="Tang G.D."/>
            <person name="Zhang D."/>
            <person name="Sun W.H."/>
            <person name="Liu D.K."/>
            <person name="Li Y."/>
            <person name="Chen G.Z."/>
            <person name="Liu X.D."/>
            <person name="Liao X.Y."/>
            <person name="Jiang Y.T."/>
            <person name="Yu X."/>
            <person name="Hao Y."/>
            <person name="Huang J."/>
            <person name="Zhao X.W."/>
            <person name="Ke S."/>
            <person name="Chen Y.Y."/>
            <person name="Wu W.L."/>
            <person name="Hsu J.L."/>
            <person name="Lin Y.F."/>
            <person name="Huang M.D."/>
            <person name="Li C.Y."/>
            <person name="Huang L."/>
            <person name="Wang Z.W."/>
            <person name="Zhao X."/>
            <person name="Zhong W.Y."/>
            <person name="Peng D.H."/>
            <person name="Ahmad S."/>
            <person name="Lan S."/>
            <person name="Zhang J.S."/>
            <person name="Tsai W.C."/>
            <person name="Van de Peer Y."/>
            <person name="Liu Z.J."/>
        </authorList>
    </citation>
    <scope>NUCLEOTIDE SEQUENCE</scope>
    <source>
        <strain evidence="5">CP</strain>
    </source>
</reference>
<keyword evidence="2" id="KW-0804">Transcription</keyword>
<evidence type="ECO:0000256" key="3">
    <source>
        <dbReference type="PROSITE-ProRule" id="PRU01191"/>
    </source>
</evidence>
<evidence type="ECO:0000256" key="4">
    <source>
        <dbReference type="SAM" id="MobiDB-lite"/>
    </source>
</evidence>
<keyword evidence="6" id="KW-1185">Reference proteome</keyword>
<reference evidence="5" key="2">
    <citation type="submission" date="2023-06" db="EMBL/GenBank/DDBJ databases">
        <authorList>
            <person name="Ma L."/>
            <person name="Liu K.-W."/>
            <person name="Li Z."/>
            <person name="Hsiao Y.-Y."/>
            <person name="Qi Y."/>
            <person name="Fu T."/>
            <person name="Tang G."/>
            <person name="Zhang D."/>
            <person name="Sun W.-H."/>
            <person name="Liu D.-K."/>
            <person name="Li Y."/>
            <person name="Chen G.-Z."/>
            <person name="Liu X.-D."/>
            <person name="Liao X.-Y."/>
            <person name="Jiang Y.-T."/>
            <person name="Yu X."/>
            <person name="Hao Y."/>
            <person name="Huang J."/>
            <person name="Zhao X.-W."/>
            <person name="Ke S."/>
            <person name="Chen Y.-Y."/>
            <person name="Wu W.-L."/>
            <person name="Hsu J.-L."/>
            <person name="Lin Y.-F."/>
            <person name="Huang M.-D."/>
            <person name="Li C.-Y."/>
            <person name="Huang L."/>
            <person name="Wang Z.-W."/>
            <person name="Zhao X."/>
            <person name="Zhong W.-Y."/>
            <person name="Peng D.-H."/>
            <person name="Ahmad S."/>
            <person name="Lan S."/>
            <person name="Zhang J.-S."/>
            <person name="Tsai W.-C."/>
            <person name="Van De Peer Y."/>
            <person name="Liu Z.-J."/>
        </authorList>
    </citation>
    <scope>NUCLEOTIDE SEQUENCE</scope>
    <source>
        <strain evidence="5">CP</strain>
        <tissue evidence="5">Leaves</tissue>
    </source>
</reference>
<sequence length="548" mass="59221">MITTKRPPLPSLLPFSSFPINAKGERGQRERKLDKFSMKSVLTGFHTHHQFPLSKPTTTISSSPSSTAAAATAFYEPTSVLDPLFTGGSGGGGGLPTGPSSSSDYDDLLHRCDSNNNNNNNTHPSPPLLPDDWDSVMWLLTEKDDPAPPLPSNFPPDPTPLYPPPSPDHHHHHHPVDQLIRAVEAVESNNLPLALSILARLNQTLPVPTGKPPLQRSVFYFKDALQSLLDPRRHPHLHHNIVSAVQTIGALKSYSDLSPAHQFATLTANQAVLESLDPTSPSVRLIDFDLGLGGHWASYLQEVHTRCRSSRSSPPSITIIAVEDEEEEGSLETALAAENLLDFARGLGICLSVQFVRVDSLSPSSIRPYPGEPVAVSLSPAVFRRLGSSPESAAGLLRLVRAASPRIVVFVDYECRRSGGGGGSSFKRDFLDAVEMYATVMESLDAVEATTASAAEQVRMIEKWVIRPRVAAAVAAAAAGGRMGGMTWREVMEGSGASAVRFSEFAESQAECVASRGPARGFHVARRDSSLSLCWQGREIVSTSAWRW</sequence>
<accession>A0AAV9DJF6</accession>
<evidence type="ECO:0000256" key="2">
    <source>
        <dbReference type="ARBA" id="ARBA00023163"/>
    </source>
</evidence>
<feature type="compositionally biased region" description="Gly residues" evidence="4">
    <location>
        <begin position="87"/>
        <end position="96"/>
    </location>
</feature>
<protein>
    <submittedName>
        <fullName evidence="5">Scarecrow-like protein 15</fullName>
    </submittedName>
</protein>
<comment type="similarity">
    <text evidence="3">Belongs to the GRAS family.</text>
</comment>
<dbReference type="PANTHER" id="PTHR31636">
    <property type="entry name" value="OSJNBA0084A10.13 PROTEIN-RELATED"/>
    <property type="match status" value="1"/>
</dbReference>
<dbReference type="InterPro" id="IPR005202">
    <property type="entry name" value="TF_GRAS"/>
</dbReference>
<dbReference type="Pfam" id="PF03514">
    <property type="entry name" value="GRAS"/>
    <property type="match status" value="1"/>
</dbReference>